<name>A0A8C4JJL5_DRONO</name>
<dbReference type="InterPro" id="IPR000300">
    <property type="entry name" value="IPPc"/>
</dbReference>
<feature type="region of interest" description="Disordered" evidence="2">
    <location>
        <begin position="365"/>
        <end position="405"/>
    </location>
</feature>
<reference evidence="5" key="2">
    <citation type="submission" date="2025-09" db="UniProtKB">
        <authorList>
            <consortium name="Ensembl"/>
        </authorList>
    </citation>
    <scope>IDENTIFICATION</scope>
</reference>
<dbReference type="Gene3D" id="3.60.10.10">
    <property type="entry name" value="Endonuclease/exonuclease/phosphatase"/>
    <property type="match status" value="1"/>
</dbReference>
<dbReference type="GO" id="GO:0005737">
    <property type="term" value="C:cytoplasm"/>
    <property type="evidence" value="ECO:0007669"/>
    <property type="project" value="TreeGrafter"/>
</dbReference>
<dbReference type="InterPro" id="IPR036691">
    <property type="entry name" value="Endo/exonu/phosph_ase_sf"/>
</dbReference>
<dbReference type="GO" id="GO:0001726">
    <property type="term" value="C:ruffle"/>
    <property type="evidence" value="ECO:0007669"/>
    <property type="project" value="TreeGrafter"/>
</dbReference>
<proteinExistence type="inferred from homology"/>
<evidence type="ECO:0000259" key="3">
    <source>
        <dbReference type="Pfam" id="PF17751"/>
    </source>
</evidence>
<dbReference type="GO" id="GO:0046856">
    <property type="term" value="P:phosphatidylinositol dephosphorylation"/>
    <property type="evidence" value="ECO:0007669"/>
    <property type="project" value="InterPro"/>
</dbReference>
<dbReference type="GO" id="GO:0005886">
    <property type="term" value="C:plasma membrane"/>
    <property type="evidence" value="ECO:0007669"/>
    <property type="project" value="TreeGrafter"/>
</dbReference>
<sequence>MLTPWLGMGRSPGFQQCVGSGHGAWFVPLSCSSPQLNIAKNTWPVLSGFQEGPLNFPPTFKFDVGTNKYDSSVKKRKPAWTDRILWKIKSPSAGPGAAGCQPGRGGLSVSQLCYCSHMEYTVSDHKPVAAVFAVQFASKADTPPVEIYVADEWSRPEQAVVRFKMAADFHRSSWDWIGLYQEVLPLGRGEYILGYYSNNSSSIAGMTEPFQISLSRSEEGSEEEDDSTLVLLASKSRSPSPGKMKQHRSRSPTLAKFQGLILRPSSRERGTSRSPSPQSRRGLAGHLPALHLPKQEPGGRGAKAKEPGQAAECQEGNSGSFYQTAREQCGLWHVSADNLLARADPRNLGLLPALRLETIDQATGHRRGSVDQGYHCRRMSPTSPTGDPCSTSPREGDQAPGAGQP</sequence>
<comment type="similarity">
    <text evidence="1">Belongs to the inositol 1,4,5-trisphosphate 5-phosphatase type II family.</text>
</comment>
<accession>A0A8C4JJL5</accession>
<evidence type="ECO:0000313" key="5">
    <source>
        <dbReference type="Ensembl" id="ENSDNVP00000008995.1"/>
    </source>
</evidence>
<dbReference type="InterPro" id="IPR041611">
    <property type="entry name" value="SKICH"/>
</dbReference>
<feature type="compositionally biased region" description="Polar residues" evidence="2">
    <location>
        <begin position="380"/>
        <end position="393"/>
    </location>
</feature>
<organism evidence="5 6">
    <name type="scientific">Dromaius novaehollandiae</name>
    <name type="common">Emu</name>
    <dbReference type="NCBI Taxonomy" id="8790"/>
    <lineage>
        <taxon>Eukaryota</taxon>
        <taxon>Metazoa</taxon>
        <taxon>Chordata</taxon>
        <taxon>Craniata</taxon>
        <taxon>Vertebrata</taxon>
        <taxon>Euteleostomi</taxon>
        <taxon>Archelosauria</taxon>
        <taxon>Archosauria</taxon>
        <taxon>Dinosauria</taxon>
        <taxon>Saurischia</taxon>
        <taxon>Theropoda</taxon>
        <taxon>Coelurosauria</taxon>
        <taxon>Aves</taxon>
        <taxon>Palaeognathae</taxon>
        <taxon>Casuariiformes</taxon>
        <taxon>Dromaiidae</taxon>
        <taxon>Dromaius</taxon>
    </lineage>
</organism>
<dbReference type="PANTHER" id="PTHR11200">
    <property type="entry name" value="INOSITOL 5-PHOSPHATASE"/>
    <property type="match status" value="1"/>
</dbReference>
<protein>
    <recommendedName>
        <fullName evidence="7">PI5PA phosphatase</fullName>
    </recommendedName>
</protein>
<evidence type="ECO:0000256" key="1">
    <source>
        <dbReference type="ARBA" id="ARBA00005910"/>
    </source>
</evidence>
<dbReference type="Pfam" id="PF17751">
    <property type="entry name" value="SKICH"/>
    <property type="match status" value="1"/>
</dbReference>
<dbReference type="AlphaFoldDB" id="A0A8C4JJL5"/>
<feature type="domain" description="Inositol polyphosphate-related phosphatase" evidence="4">
    <location>
        <begin position="34"/>
        <end position="130"/>
    </location>
</feature>
<feature type="domain" description="SKICH" evidence="3">
    <location>
        <begin position="145"/>
        <end position="181"/>
    </location>
</feature>
<dbReference type="Pfam" id="PF22669">
    <property type="entry name" value="Exo_endo_phos2"/>
    <property type="match status" value="1"/>
</dbReference>
<evidence type="ECO:0008006" key="7">
    <source>
        <dbReference type="Google" id="ProtNLM"/>
    </source>
</evidence>
<dbReference type="GO" id="GO:0034485">
    <property type="term" value="F:phosphatidylinositol-3,4,5-trisphosphate 5-phosphatase activity"/>
    <property type="evidence" value="ECO:0007669"/>
    <property type="project" value="TreeGrafter"/>
</dbReference>
<dbReference type="InterPro" id="IPR046985">
    <property type="entry name" value="IP5"/>
</dbReference>
<feature type="region of interest" description="Disordered" evidence="2">
    <location>
        <begin position="214"/>
        <end position="317"/>
    </location>
</feature>
<dbReference type="Proteomes" id="UP000694423">
    <property type="component" value="Unplaced"/>
</dbReference>
<dbReference type="PANTHER" id="PTHR11200:SF127">
    <property type="entry name" value="PHOSPHATIDYLINOSITOL 4,5-BISPHOSPHATE 5-PHOSPHATASE A"/>
    <property type="match status" value="1"/>
</dbReference>
<reference evidence="5" key="1">
    <citation type="submission" date="2025-08" db="UniProtKB">
        <authorList>
            <consortium name="Ensembl"/>
        </authorList>
    </citation>
    <scope>IDENTIFICATION</scope>
</reference>
<keyword evidence="6" id="KW-1185">Reference proteome</keyword>
<evidence type="ECO:0000256" key="2">
    <source>
        <dbReference type="SAM" id="MobiDB-lite"/>
    </source>
</evidence>
<evidence type="ECO:0000313" key="6">
    <source>
        <dbReference type="Proteomes" id="UP000694423"/>
    </source>
</evidence>
<dbReference type="SUPFAM" id="SSF56219">
    <property type="entry name" value="DNase I-like"/>
    <property type="match status" value="1"/>
</dbReference>
<dbReference type="GO" id="GO:0004439">
    <property type="term" value="F:phosphatidylinositol-4,5-bisphosphate 5-phosphatase activity"/>
    <property type="evidence" value="ECO:0007669"/>
    <property type="project" value="TreeGrafter"/>
</dbReference>
<evidence type="ECO:0000259" key="4">
    <source>
        <dbReference type="Pfam" id="PF22669"/>
    </source>
</evidence>
<dbReference type="Ensembl" id="ENSDNVT00000010843.1">
    <property type="protein sequence ID" value="ENSDNVP00000008995.1"/>
    <property type="gene ID" value="ENSDNVG00000006394.1"/>
</dbReference>